<feature type="non-terminal residue" evidence="1">
    <location>
        <position position="1"/>
    </location>
</feature>
<name>A0AAW2MT93_9LAMI</name>
<reference evidence="1" key="1">
    <citation type="submission" date="2020-06" db="EMBL/GenBank/DDBJ databases">
        <authorList>
            <person name="Li T."/>
            <person name="Hu X."/>
            <person name="Zhang T."/>
            <person name="Song X."/>
            <person name="Zhang H."/>
            <person name="Dai N."/>
            <person name="Sheng W."/>
            <person name="Hou X."/>
            <person name="Wei L."/>
        </authorList>
    </citation>
    <scope>NUCLEOTIDE SEQUENCE</scope>
    <source>
        <strain evidence="1">G01</strain>
        <tissue evidence="1">Leaf</tissue>
    </source>
</reference>
<dbReference type="AlphaFoldDB" id="A0AAW2MT93"/>
<comment type="caution">
    <text evidence="1">The sequence shown here is derived from an EMBL/GenBank/DDBJ whole genome shotgun (WGS) entry which is preliminary data.</text>
</comment>
<feature type="non-terminal residue" evidence="1">
    <location>
        <position position="85"/>
    </location>
</feature>
<accession>A0AAW2MT93</accession>
<reference evidence="1" key="2">
    <citation type="journal article" date="2024" name="Plant">
        <title>Genomic evolution and insights into agronomic trait innovations of Sesamum species.</title>
        <authorList>
            <person name="Miao H."/>
            <person name="Wang L."/>
            <person name="Qu L."/>
            <person name="Liu H."/>
            <person name="Sun Y."/>
            <person name="Le M."/>
            <person name="Wang Q."/>
            <person name="Wei S."/>
            <person name="Zheng Y."/>
            <person name="Lin W."/>
            <person name="Duan Y."/>
            <person name="Cao H."/>
            <person name="Xiong S."/>
            <person name="Wang X."/>
            <person name="Wei L."/>
            <person name="Li C."/>
            <person name="Ma Q."/>
            <person name="Ju M."/>
            <person name="Zhao R."/>
            <person name="Li G."/>
            <person name="Mu C."/>
            <person name="Tian Q."/>
            <person name="Mei H."/>
            <person name="Zhang T."/>
            <person name="Gao T."/>
            <person name="Zhang H."/>
        </authorList>
    </citation>
    <scope>NUCLEOTIDE SEQUENCE</scope>
    <source>
        <strain evidence="1">G01</strain>
    </source>
</reference>
<dbReference type="PROSITE" id="PS50216">
    <property type="entry name" value="DHHC"/>
    <property type="match status" value="1"/>
</dbReference>
<evidence type="ECO:0000313" key="1">
    <source>
        <dbReference type="EMBL" id="KAL0334014.1"/>
    </source>
</evidence>
<organism evidence="1">
    <name type="scientific">Sesamum angustifolium</name>
    <dbReference type="NCBI Taxonomy" id="2727405"/>
    <lineage>
        <taxon>Eukaryota</taxon>
        <taxon>Viridiplantae</taxon>
        <taxon>Streptophyta</taxon>
        <taxon>Embryophyta</taxon>
        <taxon>Tracheophyta</taxon>
        <taxon>Spermatophyta</taxon>
        <taxon>Magnoliopsida</taxon>
        <taxon>eudicotyledons</taxon>
        <taxon>Gunneridae</taxon>
        <taxon>Pentapetalae</taxon>
        <taxon>asterids</taxon>
        <taxon>lamiids</taxon>
        <taxon>Lamiales</taxon>
        <taxon>Pedaliaceae</taxon>
        <taxon>Sesamum</taxon>
    </lineage>
</organism>
<protein>
    <submittedName>
        <fullName evidence="1">Protein S-acyltransferase 24</fullName>
    </submittedName>
</protein>
<dbReference type="EMBL" id="JACGWK010000009">
    <property type="protein sequence ID" value="KAL0334014.1"/>
    <property type="molecule type" value="Genomic_DNA"/>
</dbReference>
<gene>
    <name evidence="1" type="ORF">Sangu_1557600</name>
</gene>
<sequence length="85" mass="9753">EPLLKIEMNNPTLLAGNWSQLCVTCKIVRPRRSKHCSTCVVVLNNLTIIAHGYLLALARKTSGISSCFLFWKFRPCYSQEQWLLQ</sequence>
<proteinExistence type="predicted"/>